<comment type="caution">
    <text evidence="1">The sequence shown here is derived from an EMBL/GenBank/DDBJ whole genome shotgun (WGS) entry which is preliminary data.</text>
</comment>
<keyword evidence="2" id="KW-1185">Reference proteome</keyword>
<dbReference type="Proteomes" id="UP000762676">
    <property type="component" value="Unassembled WGS sequence"/>
</dbReference>
<dbReference type="PANTHER" id="PTHR47331">
    <property type="entry name" value="PHD-TYPE DOMAIN-CONTAINING PROTEIN"/>
    <property type="match status" value="1"/>
</dbReference>
<name>A0AAV4IWI0_9GAST</name>
<dbReference type="InterPro" id="IPR008042">
    <property type="entry name" value="Retrotrans_Pao"/>
</dbReference>
<dbReference type="Pfam" id="PF05380">
    <property type="entry name" value="Peptidase_A17"/>
    <property type="match status" value="1"/>
</dbReference>
<evidence type="ECO:0000313" key="1">
    <source>
        <dbReference type="EMBL" id="GFS14898.1"/>
    </source>
</evidence>
<reference evidence="1 2" key="1">
    <citation type="journal article" date="2021" name="Elife">
        <title>Chloroplast acquisition without the gene transfer in kleptoplastic sea slugs, Plakobranchus ocellatus.</title>
        <authorList>
            <person name="Maeda T."/>
            <person name="Takahashi S."/>
            <person name="Yoshida T."/>
            <person name="Shimamura S."/>
            <person name="Takaki Y."/>
            <person name="Nagai Y."/>
            <person name="Toyoda A."/>
            <person name="Suzuki Y."/>
            <person name="Arimoto A."/>
            <person name="Ishii H."/>
            <person name="Satoh N."/>
            <person name="Nishiyama T."/>
            <person name="Hasebe M."/>
            <person name="Maruyama T."/>
            <person name="Minagawa J."/>
            <person name="Obokata J."/>
            <person name="Shigenobu S."/>
        </authorList>
    </citation>
    <scope>NUCLEOTIDE SEQUENCE [LARGE SCALE GENOMIC DNA]</scope>
</reference>
<accession>A0AAV4IWI0</accession>
<dbReference type="AlphaFoldDB" id="A0AAV4IWI0"/>
<dbReference type="PANTHER" id="PTHR47331:SF5">
    <property type="entry name" value="RIBONUCLEASE H"/>
    <property type="match status" value="1"/>
</dbReference>
<evidence type="ECO:0000313" key="2">
    <source>
        <dbReference type="Proteomes" id="UP000762676"/>
    </source>
</evidence>
<sequence length="136" mass="15175">MQDIGADEAPAVKRTSGLQGRVDHNKFIFSKEVKTTPAKRRGMISTIASLNNPLGFIAPVILQGRVLLQQVCRGAADWDDSVTCDVEREWLQWIESLKSLQSIQIPHSFIPPKFKKTVKAELHHFSDASELGYGQC</sequence>
<protein>
    <submittedName>
        <fullName evidence="1">Gag-pol fusion polyprotein</fullName>
    </submittedName>
</protein>
<proteinExistence type="predicted"/>
<organism evidence="1 2">
    <name type="scientific">Elysia marginata</name>
    <dbReference type="NCBI Taxonomy" id="1093978"/>
    <lineage>
        <taxon>Eukaryota</taxon>
        <taxon>Metazoa</taxon>
        <taxon>Spiralia</taxon>
        <taxon>Lophotrochozoa</taxon>
        <taxon>Mollusca</taxon>
        <taxon>Gastropoda</taxon>
        <taxon>Heterobranchia</taxon>
        <taxon>Euthyneura</taxon>
        <taxon>Panpulmonata</taxon>
        <taxon>Sacoglossa</taxon>
        <taxon>Placobranchoidea</taxon>
        <taxon>Plakobranchidae</taxon>
        <taxon>Elysia</taxon>
    </lineage>
</organism>
<dbReference type="EMBL" id="BMAT01013534">
    <property type="protein sequence ID" value="GFS14898.1"/>
    <property type="molecule type" value="Genomic_DNA"/>
</dbReference>
<gene>
    <name evidence="1" type="ORF">ElyMa_006758200</name>
</gene>